<gene>
    <name evidence="1" type="ordered locus">Os12g0227766</name>
    <name evidence="1" type="ORF">OSNPB_120227766</name>
</gene>
<dbReference type="PaxDb" id="39947-A0A0P0Y8C0"/>
<evidence type="ECO:0000313" key="1">
    <source>
        <dbReference type="EMBL" id="BAT16411.1"/>
    </source>
</evidence>
<accession>A0A0P0Y8C0</accession>
<reference evidence="2" key="1">
    <citation type="journal article" date="2005" name="Nature">
        <title>The map-based sequence of the rice genome.</title>
        <authorList>
            <consortium name="International rice genome sequencing project (IRGSP)"/>
            <person name="Matsumoto T."/>
            <person name="Wu J."/>
            <person name="Kanamori H."/>
            <person name="Katayose Y."/>
            <person name="Fujisawa M."/>
            <person name="Namiki N."/>
            <person name="Mizuno H."/>
            <person name="Yamamoto K."/>
            <person name="Antonio B.A."/>
            <person name="Baba T."/>
            <person name="Sakata K."/>
            <person name="Nagamura Y."/>
            <person name="Aoki H."/>
            <person name="Arikawa K."/>
            <person name="Arita K."/>
            <person name="Bito T."/>
            <person name="Chiden Y."/>
            <person name="Fujitsuka N."/>
            <person name="Fukunaka R."/>
            <person name="Hamada M."/>
            <person name="Harada C."/>
            <person name="Hayashi A."/>
            <person name="Hijishita S."/>
            <person name="Honda M."/>
            <person name="Hosokawa S."/>
            <person name="Ichikawa Y."/>
            <person name="Idonuma A."/>
            <person name="Iijima M."/>
            <person name="Ikeda M."/>
            <person name="Ikeno M."/>
            <person name="Ito K."/>
            <person name="Ito S."/>
            <person name="Ito T."/>
            <person name="Ito Y."/>
            <person name="Ito Y."/>
            <person name="Iwabuchi A."/>
            <person name="Kamiya K."/>
            <person name="Karasawa W."/>
            <person name="Kurita K."/>
            <person name="Katagiri S."/>
            <person name="Kikuta A."/>
            <person name="Kobayashi H."/>
            <person name="Kobayashi N."/>
            <person name="Machita K."/>
            <person name="Maehara T."/>
            <person name="Masukawa M."/>
            <person name="Mizubayashi T."/>
            <person name="Mukai Y."/>
            <person name="Nagasaki H."/>
            <person name="Nagata Y."/>
            <person name="Naito S."/>
            <person name="Nakashima M."/>
            <person name="Nakama Y."/>
            <person name="Nakamichi Y."/>
            <person name="Nakamura M."/>
            <person name="Meguro A."/>
            <person name="Negishi M."/>
            <person name="Ohta I."/>
            <person name="Ohta T."/>
            <person name="Okamoto M."/>
            <person name="Ono N."/>
            <person name="Saji S."/>
            <person name="Sakaguchi M."/>
            <person name="Sakai K."/>
            <person name="Shibata M."/>
            <person name="Shimokawa T."/>
            <person name="Song J."/>
            <person name="Takazaki Y."/>
            <person name="Terasawa K."/>
            <person name="Tsugane M."/>
            <person name="Tsuji K."/>
            <person name="Ueda S."/>
            <person name="Waki K."/>
            <person name="Yamagata H."/>
            <person name="Yamamoto M."/>
            <person name="Yamamoto S."/>
            <person name="Yamane H."/>
            <person name="Yoshiki S."/>
            <person name="Yoshihara R."/>
            <person name="Yukawa K."/>
            <person name="Zhong H."/>
            <person name="Yano M."/>
            <person name="Yuan Q."/>
            <person name="Ouyang S."/>
            <person name="Liu J."/>
            <person name="Jones K.M."/>
            <person name="Gansberger K."/>
            <person name="Moffat K."/>
            <person name="Hill J."/>
            <person name="Bera J."/>
            <person name="Fadrosh D."/>
            <person name="Jin S."/>
            <person name="Johri S."/>
            <person name="Kim M."/>
            <person name="Overton L."/>
            <person name="Reardon M."/>
            <person name="Tsitrin T."/>
            <person name="Vuong H."/>
            <person name="Weaver B."/>
            <person name="Ciecko A."/>
            <person name="Tallon L."/>
            <person name="Jackson J."/>
            <person name="Pai G."/>
            <person name="Aken S.V."/>
            <person name="Utterback T."/>
            <person name="Reidmuller S."/>
            <person name="Feldblyum T."/>
            <person name="Hsiao J."/>
            <person name="Zismann V."/>
            <person name="Iobst S."/>
            <person name="de Vazeille A.R."/>
            <person name="Buell C.R."/>
            <person name="Ying K."/>
            <person name="Li Y."/>
            <person name="Lu T."/>
            <person name="Huang Y."/>
            <person name="Zhao Q."/>
            <person name="Feng Q."/>
            <person name="Zhang L."/>
            <person name="Zhu J."/>
            <person name="Weng Q."/>
            <person name="Mu J."/>
            <person name="Lu Y."/>
            <person name="Fan D."/>
            <person name="Liu Y."/>
            <person name="Guan J."/>
            <person name="Zhang Y."/>
            <person name="Yu S."/>
            <person name="Liu X."/>
            <person name="Zhang Y."/>
            <person name="Hong G."/>
            <person name="Han B."/>
            <person name="Choisne N."/>
            <person name="Demange N."/>
            <person name="Orjeda G."/>
            <person name="Samain S."/>
            <person name="Cattolico L."/>
            <person name="Pelletier E."/>
            <person name="Couloux A."/>
            <person name="Segurens B."/>
            <person name="Wincker P."/>
            <person name="D'Hont A."/>
            <person name="Scarpelli C."/>
            <person name="Weissenbach J."/>
            <person name="Salanoubat M."/>
            <person name="Quetier F."/>
            <person name="Yu Y."/>
            <person name="Kim H.R."/>
            <person name="Rambo T."/>
            <person name="Currie J."/>
            <person name="Collura K."/>
            <person name="Luo M."/>
            <person name="Yang T."/>
            <person name="Ammiraju J.S.S."/>
            <person name="Engler F."/>
            <person name="Soderlund C."/>
            <person name="Wing R.A."/>
            <person name="Palmer L.E."/>
            <person name="de la Bastide M."/>
            <person name="Spiegel L."/>
            <person name="Nascimento L."/>
            <person name="Zutavern T."/>
            <person name="O'Shaughnessy A."/>
            <person name="Dike S."/>
            <person name="Dedhia N."/>
            <person name="Preston R."/>
            <person name="Balija V."/>
            <person name="McCombie W.R."/>
            <person name="Chow T."/>
            <person name="Chen H."/>
            <person name="Chung M."/>
            <person name="Chen C."/>
            <person name="Shaw J."/>
            <person name="Wu H."/>
            <person name="Hsiao K."/>
            <person name="Chao Y."/>
            <person name="Chu M."/>
            <person name="Cheng C."/>
            <person name="Hour A."/>
            <person name="Lee P."/>
            <person name="Lin S."/>
            <person name="Lin Y."/>
            <person name="Liou J."/>
            <person name="Liu S."/>
            <person name="Hsing Y."/>
            <person name="Raghuvanshi S."/>
            <person name="Mohanty A."/>
            <person name="Bharti A.K."/>
            <person name="Gaur A."/>
            <person name="Gupta V."/>
            <person name="Kumar D."/>
            <person name="Ravi V."/>
            <person name="Vij S."/>
            <person name="Kapur A."/>
            <person name="Khurana P."/>
            <person name="Khurana P."/>
            <person name="Khurana J.P."/>
            <person name="Tyagi A.K."/>
            <person name="Gaikwad K."/>
            <person name="Singh A."/>
            <person name="Dalal V."/>
            <person name="Srivastava S."/>
            <person name="Dixit A."/>
            <person name="Pal A.K."/>
            <person name="Ghazi I.A."/>
            <person name="Yadav M."/>
            <person name="Pandit A."/>
            <person name="Bhargava A."/>
            <person name="Sureshbabu K."/>
            <person name="Batra K."/>
            <person name="Sharma T.R."/>
            <person name="Mohapatra T."/>
            <person name="Singh N.K."/>
            <person name="Messing J."/>
            <person name="Nelson A.B."/>
            <person name="Fuks G."/>
            <person name="Kavchok S."/>
            <person name="Keizer G."/>
            <person name="Linton E."/>
            <person name="Llaca V."/>
            <person name="Song R."/>
            <person name="Tanyolac B."/>
            <person name="Young S."/>
            <person name="Ho-Il K."/>
            <person name="Hahn J.H."/>
            <person name="Sangsakoo G."/>
            <person name="Vanavichit A."/>
            <person name="de Mattos Luiz.A.T."/>
            <person name="Zimmer P.D."/>
            <person name="Malone G."/>
            <person name="Dellagostin O."/>
            <person name="de Oliveira A.C."/>
            <person name="Bevan M."/>
            <person name="Bancroft I."/>
            <person name="Minx P."/>
            <person name="Cordum H."/>
            <person name="Wilson R."/>
            <person name="Cheng Z."/>
            <person name="Jin W."/>
            <person name="Jiang J."/>
            <person name="Leong S.A."/>
            <person name="Iwama H."/>
            <person name="Gojobori T."/>
            <person name="Itoh T."/>
            <person name="Niimura Y."/>
            <person name="Fujii Y."/>
            <person name="Habara T."/>
            <person name="Sakai H."/>
            <person name="Sato Y."/>
            <person name="Wilson G."/>
            <person name="Kumar K."/>
            <person name="McCouch S."/>
            <person name="Juretic N."/>
            <person name="Hoen D."/>
            <person name="Wright S."/>
            <person name="Bruskiewich R."/>
            <person name="Bureau T."/>
            <person name="Miyao A."/>
            <person name="Hirochika H."/>
            <person name="Nishikawa T."/>
            <person name="Kadowaki K."/>
            <person name="Sugiura M."/>
            <person name="Burr B."/>
            <person name="Sasaki T."/>
        </authorList>
    </citation>
    <scope>NUCLEOTIDE SEQUENCE [LARGE SCALE GENOMIC DNA]</scope>
    <source>
        <strain evidence="2">cv. Nipponbare</strain>
    </source>
</reference>
<organism evidence="1 2">
    <name type="scientific">Oryza sativa subsp. japonica</name>
    <name type="common">Rice</name>
    <dbReference type="NCBI Taxonomy" id="39947"/>
    <lineage>
        <taxon>Eukaryota</taxon>
        <taxon>Viridiplantae</taxon>
        <taxon>Streptophyta</taxon>
        <taxon>Embryophyta</taxon>
        <taxon>Tracheophyta</taxon>
        <taxon>Spermatophyta</taxon>
        <taxon>Magnoliopsida</taxon>
        <taxon>Liliopsida</taxon>
        <taxon>Poales</taxon>
        <taxon>Poaceae</taxon>
        <taxon>BOP clade</taxon>
        <taxon>Oryzoideae</taxon>
        <taxon>Oryzeae</taxon>
        <taxon>Oryzinae</taxon>
        <taxon>Oryza</taxon>
        <taxon>Oryza sativa</taxon>
    </lineage>
</organism>
<feature type="non-terminal residue" evidence="1">
    <location>
        <position position="1"/>
    </location>
</feature>
<reference evidence="1 2" key="3">
    <citation type="journal article" date="2013" name="Rice">
        <title>Improvement of the Oryza sativa Nipponbare reference genome using next generation sequence and optical map data.</title>
        <authorList>
            <person name="Kawahara Y."/>
            <person name="de la Bastide M."/>
            <person name="Hamilton J.P."/>
            <person name="Kanamori H."/>
            <person name="McCombie W.R."/>
            <person name="Ouyang S."/>
            <person name="Schwartz D.C."/>
            <person name="Tanaka T."/>
            <person name="Wu J."/>
            <person name="Zhou S."/>
            <person name="Childs K.L."/>
            <person name="Davidson R.M."/>
            <person name="Lin H."/>
            <person name="Quesada-Ocampo L."/>
            <person name="Vaillancourt B."/>
            <person name="Sakai H."/>
            <person name="Lee S.S."/>
            <person name="Kim J."/>
            <person name="Numa H."/>
            <person name="Itoh T."/>
            <person name="Buell C.R."/>
            <person name="Matsumoto T."/>
        </authorList>
    </citation>
    <scope>NUCLEOTIDE SEQUENCE [LARGE SCALE GENOMIC DNA]</scope>
    <source>
        <strain evidence="2">cv. Nipponbare</strain>
    </source>
</reference>
<evidence type="ECO:0000313" key="2">
    <source>
        <dbReference type="Proteomes" id="UP000059680"/>
    </source>
</evidence>
<dbReference type="EMBL" id="AP014968">
    <property type="protein sequence ID" value="BAT16411.1"/>
    <property type="molecule type" value="Genomic_DNA"/>
</dbReference>
<dbReference type="InParanoid" id="A0A0P0Y8C0"/>
<name>A0A0P0Y8C0_ORYSJ</name>
<keyword evidence="2" id="KW-1185">Reference proteome</keyword>
<protein>
    <submittedName>
        <fullName evidence="1">Os12g0227766 protein</fullName>
    </submittedName>
</protein>
<sequence length="104" mass="11425">MSLFKYPLHLKVHILPFILENQGEGAMPVASVGMQALPSGNKRRIARNSIVHRPIVDGQPTHGSGRNVVYDLLLVRFRAIVDVVEVEVGEVELPALDECATRGD</sequence>
<dbReference type="Gramene" id="Os12t0227766-00">
    <property type="protein sequence ID" value="Os12t0227766-00"/>
    <property type="gene ID" value="Os12g0227766"/>
</dbReference>
<reference evidence="1 2" key="2">
    <citation type="journal article" date="2013" name="Plant Cell Physiol.">
        <title>Rice Annotation Project Database (RAP-DB): an integrative and interactive database for rice genomics.</title>
        <authorList>
            <person name="Sakai H."/>
            <person name="Lee S.S."/>
            <person name="Tanaka T."/>
            <person name="Numa H."/>
            <person name="Kim J."/>
            <person name="Kawahara Y."/>
            <person name="Wakimoto H."/>
            <person name="Yang C.C."/>
            <person name="Iwamoto M."/>
            <person name="Abe T."/>
            <person name="Yamada Y."/>
            <person name="Muto A."/>
            <person name="Inokuchi H."/>
            <person name="Ikemura T."/>
            <person name="Matsumoto T."/>
            <person name="Sasaki T."/>
            <person name="Itoh T."/>
        </authorList>
    </citation>
    <scope>NUCLEOTIDE SEQUENCE [LARGE SCALE GENOMIC DNA]</scope>
    <source>
        <strain evidence="2">cv. Nipponbare</strain>
    </source>
</reference>
<dbReference type="Proteomes" id="UP000059680">
    <property type="component" value="Chromosome 12"/>
</dbReference>
<proteinExistence type="predicted"/>
<dbReference type="AlphaFoldDB" id="A0A0P0Y8C0"/>